<evidence type="ECO:0000313" key="2">
    <source>
        <dbReference type="Proteomes" id="UP000230066"/>
    </source>
</evidence>
<comment type="caution">
    <text evidence="1">The sequence shown here is derived from an EMBL/GenBank/DDBJ whole genome shotgun (WGS) entry which is preliminary data.</text>
</comment>
<dbReference type="Proteomes" id="UP000230066">
    <property type="component" value="Unassembled WGS sequence"/>
</dbReference>
<organism evidence="1 2">
    <name type="scientific">Fasciola hepatica</name>
    <name type="common">Liver fluke</name>
    <dbReference type="NCBI Taxonomy" id="6192"/>
    <lineage>
        <taxon>Eukaryota</taxon>
        <taxon>Metazoa</taxon>
        <taxon>Spiralia</taxon>
        <taxon>Lophotrochozoa</taxon>
        <taxon>Platyhelminthes</taxon>
        <taxon>Trematoda</taxon>
        <taxon>Digenea</taxon>
        <taxon>Plagiorchiida</taxon>
        <taxon>Echinostomata</taxon>
        <taxon>Echinostomatoidea</taxon>
        <taxon>Fasciolidae</taxon>
        <taxon>Fasciola</taxon>
    </lineage>
</organism>
<dbReference type="AlphaFoldDB" id="A0A4E0RC18"/>
<reference evidence="1" key="1">
    <citation type="submission" date="2019-03" db="EMBL/GenBank/DDBJ databases">
        <title>Improved annotation for the trematode Fasciola hepatica.</title>
        <authorList>
            <person name="Choi Y.-J."/>
            <person name="Martin J."/>
            <person name="Mitreva M."/>
        </authorList>
    </citation>
    <scope>NUCLEOTIDE SEQUENCE [LARGE SCALE GENOMIC DNA]</scope>
</reference>
<keyword evidence="2" id="KW-1185">Reference proteome</keyword>
<sequence>MCTVSEGVQLANVTMGNIGPGMKCLNVPIRPTLFSPEHNMVDVSFGDSCATGDGSSWTEVSMVVSANDVQQLIENSHLRYWIQKNSDRNELKRDRRSPGKVILNVSEYIGEVEMNRPKSVQLEIHIPKDRTITEASLSMICPKSQESNKPQCIVKLLRLSYGNQISIGRISTSNITDFNAVQQANVITLEIEVRVTHCMEVELNKTIKMLFESNFDGEASSKNATIHVRHKGQPVTDLDLQMYVNTSDVYPGDTVQINTTLRNTDLSQSECKLLMLDLHAGPWVTDGVLIDTNKNNTRLNKTDLRRMEIRIEEFFSMDNWNFSLNIRFTKRFDFSTHLRLRILSFTMMLYCELQFPIDKYPWATSHTIEHVILHSERYQFTQLIDRTQGETENYQVQTWTSAYQTTESESLKTAGNLHIENSPFNRRHITLVLGKASEVYYIRIHLTDTDEKWFSGHISITMDGRAFSDIGECTFIADRPSSYFCVFKNSFRARGLRIIPTKPVIKHKIAQRSVQLYGIPLKKDVHQFDPYIKQYTLEPGEGPKLPQSMLLFNRSFIRVRDILLICHIVPVLATFSYPKMKCTGVVDGSRLTWFDLGPMVSQVITYQNEDRRYFALGPERNSIVTSRDPTDQWIGISLSEYRKYIDGKIHTNATYLPWDETRTFNKNLSGTICTEFKADDWNLCFNGVHYKNKTVALWTKEAGLQLP</sequence>
<protein>
    <recommendedName>
        <fullName evidence="3">F5/8 type C domain-containing protein</fullName>
    </recommendedName>
</protein>
<evidence type="ECO:0000313" key="1">
    <source>
        <dbReference type="EMBL" id="THD18997.1"/>
    </source>
</evidence>
<evidence type="ECO:0008006" key="3">
    <source>
        <dbReference type="Google" id="ProtNLM"/>
    </source>
</evidence>
<proteinExistence type="predicted"/>
<accession>A0A4E0RC18</accession>
<name>A0A4E0RC18_FASHE</name>
<gene>
    <name evidence="1" type="ORF">D915_010372</name>
</gene>
<dbReference type="EMBL" id="JXXN02007726">
    <property type="protein sequence ID" value="THD18997.1"/>
    <property type="molecule type" value="Genomic_DNA"/>
</dbReference>